<feature type="domain" description="GAIN-B" evidence="19">
    <location>
        <begin position="719"/>
        <end position="877"/>
    </location>
</feature>
<accession>A0A8C4S3A2</accession>
<feature type="domain" description="G-protein coupled receptors family 2 profile 2" evidence="20">
    <location>
        <begin position="883"/>
        <end position="1138"/>
    </location>
</feature>
<keyword evidence="4" id="KW-0597">Phosphoprotein</keyword>
<dbReference type="Proteomes" id="UP000694620">
    <property type="component" value="Chromosome 4"/>
</dbReference>
<comment type="similarity">
    <text evidence="2">Belongs to the G-protein coupled receptor 2 family. Adhesion G-protein coupled receptor (ADGR) subfamily.</text>
</comment>
<evidence type="ECO:0000256" key="18">
    <source>
        <dbReference type="SAM" id="Phobius"/>
    </source>
</evidence>
<reference evidence="21" key="1">
    <citation type="submission" date="2021-06" db="EMBL/GenBank/DDBJ databases">
        <authorList>
            <consortium name="Wellcome Sanger Institute Data Sharing"/>
        </authorList>
    </citation>
    <scope>NUCLEOTIDE SEQUENCE [LARGE SCALE GENOMIC DNA]</scope>
</reference>
<evidence type="ECO:0000256" key="10">
    <source>
        <dbReference type="ARBA" id="ARBA00023157"/>
    </source>
</evidence>
<dbReference type="PANTHER" id="PTHR12011">
    <property type="entry name" value="ADHESION G-PROTEIN COUPLED RECEPTOR"/>
    <property type="match status" value="1"/>
</dbReference>
<evidence type="ECO:0000256" key="14">
    <source>
        <dbReference type="ARBA" id="ARBA00069918"/>
    </source>
</evidence>
<dbReference type="FunFam" id="2.60.220.50:FF:000003">
    <property type="entry name" value="adhesion G-protein coupled receptor G2 isoform X2"/>
    <property type="match status" value="1"/>
</dbReference>
<dbReference type="InterPro" id="IPR000832">
    <property type="entry name" value="GPCR_2_secretin-like"/>
</dbReference>
<evidence type="ECO:0000256" key="13">
    <source>
        <dbReference type="ARBA" id="ARBA00023224"/>
    </source>
</evidence>
<keyword evidence="11" id="KW-0675">Receptor</keyword>
<comment type="subcellular location">
    <subcellularLocation>
        <location evidence="1">Apical cell membrane</location>
        <topology evidence="1">Multi-pass membrane protein</topology>
    </subcellularLocation>
</comment>
<reference evidence="21" key="2">
    <citation type="submission" date="2025-08" db="UniProtKB">
        <authorList>
            <consortium name="Ensembl"/>
        </authorList>
    </citation>
    <scope>IDENTIFICATION</scope>
</reference>
<dbReference type="PROSITE" id="PS00650">
    <property type="entry name" value="G_PROTEIN_RECEP_F2_2"/>
    <property type="match status" value="1"/>
</dbReference>
<feature type="transmembrane region" description="Helical" evidence="18">
    <location>
        <begin position="1046"/>
        <end position="1069"/>
    </location>
</feature>
<reference evidence="21" key="3">
    <citation type="submission" date="2025-09" db="UniProtKB">
        <authorList>
            <consortium name="Ensembl"/>
        </authorList>
    </citation>
    <scope>IDENTIFICATION</scope>
</reference>
<protein>
    <recommendedName>
        <fullName evidence="14">Adhesion G-protein coupled receptor G2</fullName>
    </recommendedName>
    <alternativeName>
        <fullName evidence="15">G-protein coupled receptor 64</fullName>
    </alternativeName>
</protein>
<keyword evidence="7 18" id="KW-1133">Transmembrane helix</keyword>
<dbReference type="Pfam" id="PF01825">
    <property type="entry name" value="GPS"/>
    <property type="match status" value="1"/>
</dbReference>
<evidence type="ECO:0000256" key="1">
    <source>
        <dbReference type="ARBA" id="ARBA00004424"/>
    </source>
</evidence>
<dbReference type="PROSITE" id="PS50221">
    <property type="entry name" value="GAIN_B"/>
    <property type="match status" value="1"/>
</dbReference>
<dbReference type="PROSITE" id="PS50261">
    <property type="entry name" value="G_PROTEIN_RECEP_F2_4"/>
    <property type="match status" value="1"/>
</dbReference>
<name>A0A8C4S3A2_ERPCA</name>
<feature type="transmembrane region" description="Helical" evidence="18">
    <location>
        <begin position="1115"/>
        <end position="1137"/>
    </location>
</feature>
<dbReference type="SUPFAM" id="SSF81321">
    <property type="entry name" value="Family A G protein-coupled receptor-like"/>
    <property type="match status" value="1"/>
</dbReference>
<evidence type="ECO:0000259" key="19">
    <source>
        <dbReference type="PROSITE" id="PS50221"/>
    </source>
</evidence>
<organism evidence="21 22">
    <name type="scientific">Erpetoichthys calabaricus</name>
    <name type="common">Rope fish</name>
    <name type="synonym">Calamoichthys calabaricus</name>
    <dbReference type="NCBI Taxonomy" id="27687"/>
    <lineage>
        <taxon>Eukaryota</taxon>
        <taxon>Metazoa</taxon>
        <taxon>Chordata</taxon>
        <taxon>Craniata</taxon>
        <taxon>Vertebrata</taxon>
        <taxon>Euteleostomi</taxon>
        <taxon>Actinopterygii</taxon>
        <taxon>Polypteriformes</taxon>
        <taxon>Polypteridae</taxon>
        <taxon>Erpetoichthys</taxon>
    </lineage>
</organism>
<dbReference type="SMART" id="SM00303">
    <property type="entry name" value="GPS"/>
    <property type="match status" value="1"/>
</dbReference>
<evidence type="ECO:0000256" key="17">
    <source>
        <dbReference type="SAM" id="MobiDB-lite"/>
    </source>
</evidence>
<dbReference type="InterPro" id="IPR000203">
    <property type="entry name" value="GPS"/>
</dbReference>
<feature type="transmembrane region" description="Helical" evidence="18">
    <location>
        <begin position="882"/>
        <end position="908"/>
    </location>
</feature>
<dbReference type="GeneTree" id="ENSGT00940000156341"/>
<feature type="region of interest" description="Disordered" evidence="17">
    <location>
        <begin position="1253"/>
        <end position="1273"/>
    </location>
</feature>
<evidence type="ECO:0000256" key="11">
    <source>
        <dbReference type="ARBA" id="ARBA00023170"/>
    </source>
</evidence>
<evidence type="ECO:0000256" key="5">
    <source>
        <dbReference type="ARBA" id="ARBA00022692"/>
    </source>
</evidence>
<evidence type="ECO:0000256" key="4">
    <source>
        <dbReference type="ARBA" id="ARBA00022553"/>
    </source>
</evidence>
<evidence type="ECO:0000256" key="3">
    <source>
        <dbReference type="ARBA" id="ARBA00022475"/>
    </source>
</evidence>
<dbReference type="OrthoDB" id="10037534at2759"/>
<dbReference type="Gene3D" id="2.60.220.50">
    <property type="match status" value="1"/>
</dbReference>
<evidence type="ECO:0000256" key="9">
    <source>
        <dbReference type="ARBA" id="ARBA00023136"/>
    </source>
</evidence>
<keyword evidence="5 18" id="KW-0812">Transmembrane</keyword>
<dbReference type="InterPro" id="IPR058857">
    <property type="entry name" value="GAIN_ADGRG2/6"/>
</dbReference>
<dbReference type="Pfam" id="PF00002">
    <property type="entry name" value="7tm_2"/>
    <property type="match status" value="1"/>
</dbReference>
<keyword evidence="13" id="KW-0807">Transducer</keyword>
<evidence type="ECO:0000313" key="22">
    <source>
        <dbReference type="Proteomes" id="UP000694620"/>
    </source>
</evidence>
<dbReference type="Ensembl" id="ENSECRT00000010953.1">
    <property type="protein sequence ID" value="ENSECRP00000010776.1"/>
    <property type="gene ID" value="ENSECRG00000007164.1"/>
</dbReference>
<proteinExistence type="inferred from homology"/>
<keyword evidence="6" id="KW-0732">Signal</keyword>
<sequence length="1273" mass="138934">MASPVIFTGTLNGRNVFHYISIICILLICGIQKDAMIASQNTAATLATSLNTTAASSGSLNTTGSSSANQTMKDMYYIFTLQVNTTLDNTTEETVLKTLQKVLNNSGCNFSLSLSDNCIPFTIYPVKCNFTGNTSFANCTAVISMKDKNDTCIIEGLLSNNSENATLQLTLIGGVQLATPCIPNANISYMDIFTSFFNLSNNCSSNGTDTGNVSFVFSDPQSCTAFPGISTTGPSFPTAGATTKGYVIFVNSGSLSSTTKIPSNGPKFTSKVNVTQPATTTTGSLSENLASGIFYFVFVNTTNIFDFQFSSMSSGMMCIINNMSTQNNLSTASNCSLKCLNESSSEQNNSSSYQTCTILLKATTMNYACSIFEMFENYSKVVNISILDASSCNYTYSFNASVPTSYQEFLNFSMELNKTCQNNASASLTTANIQDCYIATTGNQTPCGNCPSVCYYKSLAFLSLTAKPNASDEAILKELSDTLSTINGNVTSQNISQNIYSFTCQVHNQSGINCTAVVVLPTKTNDTFRSISITSISMTFVDTCIPNTYTRGLLNYTWSSSSSNGPNICSRNVSGNACNSGLITLFNLNGASPTVPSTTLVNTLVNWQNTTSSSGNSSEEDVLGLIENFDPSNPELLLNALDGLLNQPSITVRTAGIVVSAVGTMLNSSAPKVVSYSTRITQMVDKVGLKLNLTEDFVNLTSSTSLAVAVKKANGNNFTELVFSVEDPDNLQVTLGSSQSFFDGGSVTFPASLLSNVSQGNRELVSKVQFNFFKKTYVFQDNSRANFSLNSFVVGANVPNISLTNLKDNVTVLFKNINTAKNNDTVLCVFWNYSKFLTKGGWDETGCSVKTKTANSTTCQCNHLTSFAVLLGSSLNYQPNIVLTYITFIGCGISCIFLAVTILTYLLFEKIRKDYPAKILIQLCLALLGLNLVFLIDSWIAIYKDVPGLCFAVAVFLHYFLLASFTWMGLEAFHMYLALVKVFNTYIQRYMLKFCIVGWGLPAVVIAIVIGISRGNYGLVTYSKVSDGYTDEFCWIKNDTAFYVSVVAYFCVVFLINLGMFIVVLIQLCRIKTQKHNHLQRNTFRDMKSVAGLTFLLGITWGFALFAWGDANLPFMYLFTIFNTLQGFFIFIFHCATKENVQKQWRRYLCCGKLRLTENSEWSRTATNYTKKQSVHHPITSLSSNSSSLNSHPTSSGSSSYLVTNEYGANSNGIPYDSGVQAPSTPTDDVVLNETYYKKLQLGLKEENGYKTPSISLRRTSKKRGSMTYSDDM</sequence>
<dbReference type="GO" id="GO:0007189">
    <property type="term" value="P:adenylate cyclase-activating G protein-coupled receptor signaling pathway"/>
    <property type="evidence" value="ECO:0007669"/>
    <property type="project" value="TreeGrafter"/>
</dbReference>
<dbReference type="PANTHER" id="PTHR12011:SF264">
    <property type="entry name" value="ADHESION G-PROTEIN COUPLED RECEPTOR G2"/>
    <property type="match status" value="1"/>
</dbReference>
<feature type="transmembrane region" description="Helical" evidence="18">
    <location>
        <begin position="920"/>
        <end position="940"/>
    </location>
</feature>
<dbReference type="GO" id="GO:0007166">
    <property type="term" value="P:cell surface receptor signaling pathway"/>
    <property type="evidence" value="ECO:0007669"/>
    <property type="project" value="InterPro"/>
</dbReference>
<comment type="subunit">
    <text evidence="16">Heterodimer of 2 chains generated by proteolytic processing; the large extracellular N-terminal fragment and the membrane-bound C-terminal fragment predominantly remain associated and non-covalently linked. Interacts with CFTR.</text>
</comment>
<evidence type="ECO:0000256" key="16">
    <source>
        <dbReference type="ARBA" id="ARBA00093560"/>
    </source>
</evidence>
<keyword evidence="3" id="KW-1003">Cell membrane</keyword>
<keyword evidence="10" id="KW-1015">Disulfide bond</keyword>
<evidence type="ECO:0000313" key="21">
    <source>
        <dbReference type="Ensembl" id="ENSECRP00000010776.1"/>
    </source>
</evidence>
<evidence type="ECO:0000259" key="20">
    <source>
        <dbReference type="PROSITE" id="PS50261"/>
    </source>
</evidence>
<feature type="transmembrane region" description="Helical" evidence="18">
    <location>
        <begin position="1090"/>
        <end position="1109"/>
    </location>
</feature>
<dbReference type="InterPro" id="IPR017983">
    <property type="entry name" value="GPCR_2_secretin-like_CS"/>
</dbReference>
<dbReference type="InterPro" id="IPR017981">
    <property type="entry name" value="GPCR_2-like_7TM"/>
</dbReference>
<dbReference type="Pfam" id="PF26574">
    <property type="entry name" value="GAIN_ADGRG2"/>
    <property type="match status" value="1"/>
</dbReference>
<dbReference type="InterPro" id="IPR046338">
    <property type="entry name" value="GAIN_dom_sf"/>
</dbReference>
<evidence type="ECO:0000256" key="7">
    <source>
        <dbReference type="ARBA" id="ARBA00022989"/>
    </source>
</evidence>
<evidence type="ECO:0000256" key="2">
    <source>
        <dbReference type="ARBA" id="ARBA00007343"/>
    </source>
</evidence>
<dbReference type="PRINTS" id="PR00249">
    <property type="entry name" value="GPCRSECRETIN"/>
</dbReference>
<evidence type="ECO:0000256" key="15">
    <source>
        <dbReference type="ARBA" id="ARBA00083924"/>
    </source>
</evidence>
<dbReference type="AlphaFoldDB" id="A0A8C4S3A2"/>
<keyword evidence="12" id="KW-0325">Glycoprotein</keyword>
<evidence type="ECO:0000256" key="8">
    <source>
        <dbReference type="ARBA" id="ARBA00023040"/>
    </source>
</evidence>
<dbReference type="FunFam" id="1.20.1070.10:FF:000043">
    <property type="entry name" value="adhesion G-protein coupled receptor G2 isoform X1"/>
    <property type="match status" value="1"/>
</dbReference>
<dbReference type="GO" id="GO:0016324">
    <property type="term" value="C:apical plasma membrane"/>
    <property type="evidence" value="ECO:0007669"/>
    <property type="project" value="UniProtKB-SubCell"/>
</dbReference>
<evidence type="ECO:0000256" key="12">
    <source>
        <dbReference type="ARBA" id="ARBA00023180"/>
    </source>
</evidence>
<feature type="compositionally biased region" description="Low complexity" evidence="17">
    <location>
        <begin position="1177"/>
        <end position="1199"/>
    </location>
</feature>
<dbReference type="InterPro" id="IPR057244">
    <property type="entry name" value="GAIN_B"/>
</dbReference>
<feature type="transmembrane region" description="Helical" evidence="18">
    <location>
        <begin position="990"/>
        <end position="1012"/>
    </location>
</feature>
<keyword evidence="22" id="KW-1185">Reference proteome</keyword>
<gene>
    <name evidence="21" type="primary">ADGRG2</name>
</gene>
<dbReference type="GO" id="GO:0004930">
    <property type="term" value="F:G protein-coupled receptor activity"/>
    <property type="evidence" value="ECO:0007669"/>
    <property type="project" value="UniProtKB-KW"/>
</dbReference>
<feature type="transmembrane region" description="Helical" evidence="18">
    <location>
        <begin position="946"/>
        <end position="970"/>
    </location>
</feature>
<keyword evidence="8" id="KW-0297">G-protein coupled receptor</keyword>
<dbReference type="Gene3D" id="1.20.1070.10">
    <property type="entry name" value="Rhodopsin 7-helix transmembrane proteins"/>
    <property type="match status" value="1"/>
</dbReference>
<keyword evidence="9 18" id="KW-0472">Membrane</keyword>
<evidence type="ECO:0000256" key="6">
    <source>
        <dbReference type="ARBA" id="ARBA00022729"/>
    </source>
</evidence>
<feature type="region of interest" description="Disordered" evidence="17">
    <location>
        <begin position="1173"/>
        <end position="1199"/>
    </location>
</feature>